<evidence type="ECO:0000256" key="5">
    <source>
        <dbReference type="ARBA" id="ARBA00023237"/>
    </source>
</evidence>
<organism evidence="8 9">
    <name type="scientific">Terrimonas rubra</name>
    <dbReference type="NCBI Taxonomy" id="1035890"/>
    <lineage>
        <taxon>Bacteria</taxon>
        <taxon>Pseudomonadati</taxon>
        <taxon>Bacteroidota</taxon>
        <taxon>Chitinophagia</taxon>
        <taxon>Chitinophagales</taxon>
        <taxon>Chitinophagaceae</taxon>
        <taxon>Terrimonas</taxon>
    </lineage>
</organism>
<reference evidence="9" key="1">
    <citation type="journal article" date="2019" name="Int. J. Syst. Evol. Microbiol.">
        <title>The Global Catalogue of Microorganisms (GCM) 10K type strain sequencing project: providing services to taxonomists for standard genome sequencing and annotation.</title>
        <authorList>
            <consortium name="The Broad Institute Genomics Platform"/>
            <consortium name="The Broad Institute Genome Sequencing Center for Infectious Disease"/>
            <person name="Wu L."/>
            <person name="Ma J."/>
        </authorList>
    </citation>
    <scope>NUCLEOTIDE SEQUENCE [LARGE SCALE GENOMIC DNA]</scope>
    <source>
        <strain evidence="9">KCTC 23299</strain>
    </source>
</reference>
<dbReference type="RefSeq" id="WP_386098808.1">
    <property type="nucleotide sequence ID" value="NZ_JBHUOZ010000003.1"/>
</dbReference>
<evidence type="ECO:0000313" key="9">
    <source>
        <dbReference type="Proteomes" id="UP001597511"/>
    </source>
</evidence>
<dbReference type="Gene3D" id="1.25.40.390">
    <property type="match status" value="1"/>
</dbReference>
<feature type="domain" description="RagB/SusD" evidence="6">
    <location>
        <begin position="326"/>
        <end position="573"/>
    </location>
</feature>
<comment type="similarity">
    <text evidence="2">Belongs to the SusD family.</text>
</comment>
<keyword evidence="3" id="KW-0732">Signal</keyword>
<protein>
    <submittedName>
        <fullName evidence="8">RagB/SusD family nutrient uptake outer membrane protein</fullName>
    </submittedName>
</protein>
<evidence type="ECO:0000313" key="8">
    <source>
        <dbReference type="EMBL" id="MFD2920446.1"/>
    </source>
</evidence>
<evidence type="ECO:0000256" key="1">
    <source>
        <dbReference type="ARBA" id="ARBA00004442"/>
    </source>
</evidence>
<gene>
    <name evidence="8" type="ORF">ACFS6H_12035</name>
</gene>
<dbReference type="SUPFAM" id="SSF48452">
    <property type="entry name" value="TPR-like"/>
    <property type="match status" value="1"/>
</dbReference>
<dbReference type="InterPro" id="IPR033985">
    <property type="entry name" value="SusD-like_N"/>
</dbReference>
<dbReference type="CDD" id="cd08977">
    <property type="entry name" value="SusD"/>
    <property type="match status" value="1"/>
</dbReference>
<dbReference type="Pfam" id="PF07980">
    <property type="entry name" value="SusD_RagB"/>
    <property type="match status" value="1"/>
</dbReference>
<evidence type="ECO:0000256" key="2">
    <source>
        <dbReference type="ARBA" id="ARBA00006275"/>
    </source>
</evidence>
<sequence length="573" mass="64644">MRSTLGWITAFIITSIIIISCSKDGKDFLDPTDTGRINEGVTFSDSIRTMEFLNGIYVGIRPRWIQTDLTNYGSMSDCTDESELTWSGTSNYPVAHNNGVLTPTYTWVGEIWRNWFSMIRNANIYLKNVNISPLSAGVKSRTTGEVKFLRAFYYHQLIRFFGGVPLIGDTILTPDMIINKPRSTYAQSTDYVIAELNEAANLLPLTHETANYGRATKGAALALKARVLLYAASPLQNGGYTGADGFNTSSAQQKELVSYPEADANRWNIAAQAYRDVIALNQYSLYEDNTTALGYGFYKVFHLRVNTEAIFQLMQGPNNMLESILMPPSRGGSSGSWPSQNIVDAFPMKDGVPIAQSASYNPAKPYENRDPRFYNSIIYNGAMFRQRTTVTPGPVYTYQSAPTDGMGISTRTGYYNRKMLNNESTGNTDRCIMEIRYAEILLSLAEAVNEASGPTAEVYDAIAKIRKRAGLVPYELPAGLNKDQMREYIRNERRVELAFENHRYFDTRRWKIAHNSDIQSLRGIRWTQTAPNTYTREDIIAETRVFQHPGYYYFPIPQAEIGRQPQFIQNPGY</sequence>
<comment type="subcellular location">
    <subcellularLocation>
        <location evidence="1">Cell outer membrane</location>
    </subcellularLocation>
</comment>
<keyword evidence="4" id="KW-0472">Membrane</keyword>
<dbReference type="InterPro" id="IPR011990">
    <property type="entry name" value="TPR-like_helical_dom_sf"/>
</dbReference>
<dbReference type="PROSITE" id="PS51257">
    <property type="entry name" value="PROKAR_LIPOPROTEIN"/>
    <property type="match status" value="1"/>
</dbReference>
<proteinExistence type="inferred from homology"/>
<accession>A0ABW6A739</accession>
<feature type="domain" description="SusD-like N-terminal" evidence="7">
    <location>
        <begin position="47"/>
        <end position="229"/>
    </location>
</feature>
<evidence type="ECO:0000256" key="3">
    <source>
        <dbReference type="ARBA" id="ARBA00022729"/>
    </source>
</evidence>
<name>A0ABW6A739_9BACT</name>
<evidence type="ECO:0000256" key="4">
    <source>
        <dbReference type="ARBA" id="ARBA00023136"/>
    </source>
</evidence>
<dbReference type="Proteomes" id="UP001597511">
    <property type="component" value="Unassembled WGS sequence"/>
</dbReference>
<comment type="caution">
    <text evidence="8">The sequence shown here is derived from an EMBL/GenBank/DDBJ whole genome shotgun (WGS) entry which is preliminary data.</text>
</comment>
<dbReference type="Pfam" id="PF14322">
    <property type="entry name" value="SusD-like_3"/>
    <property type="match status" value="1"/>
</dbReference>
<evidence type="ECO:0000259" key="6">
    <source>
        <dbReference type="Pfam" id="PF07980"/>
    </source>
</evidence>
<evidence type="ECO:0000259" key="7">
    <source>
        <dbReference type="Pfam" id="PF14322"/>
    </source>
</evidence>
<dbReference type="EMBL" id="JBHUOZ010000003">
    <property type="protein sequence ID" value="MFD2920446.1"/>
    <property type="molecule type" value="Genomic_DNA"/>
</dbReference>
<dbReference type="InterPro" id="IPR012944">
    <property type="entry name" value="SusD_RagB_dom"/>
</dbReference>
<keyword evidence="5" id="KW-0998">Cell outer membrane</keyword>
<keyword evidence="9" id="KW-1185">Reference proteome</keyword>